<evidence type="ECO:0000313" key="3">
    <source>
        <dbReference type="Proteomes" id="UP000784294"/>
    </source>
</evidence>
<protein>
    <submittedName>
        <fullName evidence="2">Uncharacterized protein</fullName>
    </submittedName>
</protein>
<accession>A0A3S5A1V5</accession>
<evidence type="ECO:0000256" key="1">
    <source>
        <dbReference type="SAM" id="MobiDB-lite"/>
    </source>
</evidence>
<proteinExistence type="predicted"/>
<sequence length="54" mass="6010">MQPASSRNRQLGPNDDPLLHYGKSMKPGLFFSVLQTPSHCRSMAVFCAQDVFTP</sequence>
<keyword evidence="3" id="KW-1185">Reference proteome</keyword>
<dbReference type="AlphaFoldDB" id="A0A3S5A1V5"/>
<organism evidence="2 3">
    <name type="scientific">Protopolystoma xenopodis</name>
    <dbReference type="NCBI Taxonomy" id="117903"/>
    <lineage>
        <taxon>Eukaryota</taxon>
        <taxon>Metazoa</taxon>
        <taxon>Spiralia</taxon>
        <taxon>Lophotrochozoa</taxon>
        <taxon>Platyhelminthes</taxon>
        <taxon>Monogenea</taxon>
        <taxon>Polyopisthocotylea</taxon>
        <taxon>Polystomatidea</taxon>
        <taxon>Polystomatidae</taxon>
        <taxon>Protopolystoma</taxon>
    </lineage>
</organism>
<name>A0A3S5A1V5_9PLAT</name>
<reference evidence="2" key="1">
    <citation type="submission" date="2018-11" db="EMBL/GenBank/DDBJ databases">
        <authorList>
            <consortium name="Pathogen Informatics"/>
        </authorList>
    </citation>
    <scope>NUCLEOTIDE SEQUENCE</scope>
</reference>
<dbReference type="Proteomes" id="UP000784294">
    <property type="component" value="Unassembled WGS sequence"/>
</dbReference>
<feature type="region of interest" description="Disordered" evidence="1">
    <location>
        <begin position="1"/>
        <end position="20"/>
    </location>
</feature>
<feature type="compositionally biased region" description="Polar residues" evidence="1">
    <location>
        <begin position="1"/>
        <end position="11"/>
    </location>
</feature>
<dbReference type="EMBL" id="CAAALY010033122">
    <property type="protein sequence ID" value="VEL17553.1"/>
    <property type="molecule type" value="Genomic_DNA"/>
</dbReference>
<evidence type="ECO:0000313" key="2">
    <source>
        <dbReference type="EMBL" id="VEL17553.1"/>
    </source>
</evidence>
<comment type="caution">
    <text evidence="2">The sequence shown here is derived from an EMBL/GenBank/DDBJ whole genome shotgun (WGS) entry which is preliminary data.</text>
</comment>
<gene>
    <name evidence="2" type="ORF">PXEA_LOCUS10993</name>
</gene>